<evidence type="ECO:0000313" key="2">
    <source>
        <dbReference type="Proteomes" id="UP000694580"/>
    </source>
</evidence>
<organism evidence="1 2">
    <name type="scientific">Denticeps clupeoides</name>
    <name type="common">denticle herring</name>
    <dbReference type="NCBI Taxonomy" id="299321"/>
    <lineage>
        <taxon>Eukaryota</taxon>
        <taxon>Metazoa</taxon>
        <taxon>Chordata</taxon>
        <taxon>Craniata</taxon>
        <taxon>Vertebrata</taxon>
        <taxon>Euteleostomi</taxon>
        <taxon>Actinopterygii</taxon>
        <taxon>Neopterygii</taxon>
        <taxon>Teleostei</taxon>
        <taxon>Clupei</taxon>
        <taxon>Clupeiformes</taxon>
        <taxon>Denticipitoidei</taxon>
        <taxon>Denticipitidae</taxon>
        <taxon>Denticeps</taxon>
    </lineage>
</organism>
<reference evidence="1" key="3">
    <citation type="submission" date="2025-09" db="UniProtKB">
        <authorList>
            <consortium name="Ensembl"/>
        </authorList>
    </citation>
    <scope>IDENTIFICATION</scope>
</reference>
<accession>A0AAY4BD16</accession>
<reference evidence="1" key="2">
    <citation type="submission" date="2025-08" db="UniProtKB">
        <authorList>
            <consortium name="Ensembl"/>
        </authorList>
    </citation>
    <scope>IDENTIFICATION</scope>
</reference>
<keyword evidence="2" id="KW-1185">Reference proteome</keyword>
<proteinExistence type="predicted"/>
<sequence length="45" mass="4734">MISVVPDFGGFPPSTAVRMRFTTDCFSLSRGFCSTSSADGPRSAS</sequence>
<evidence type="ECO:0000313" key="1">
    <source>
        <dbReference type="Ensembl" id="ENSDCDP00010018838.1"/>
    </source>
</evidence>
<reference evidence="1 2" key="1">
    <citation type="submission" date="2020-06" db="EMBL/GenBank/DDBJ databases">
        <authorList>
            <consortium name="Wellcome Sanger Institute Data Sharing"/>
        </authorList>
    </citation>
    <scope>NUCLEOTIDE SEQUENCE [LARGE SCALE GENOMIC DNA]</scope>
</reference>
<name>A0AAY4BD16_9TELE</name>
<protein>
    <submittedName>
        <fullName evidence="1">Uncharacterized protein</fullName>
    </submittedName>
</protein>
<dbReference type="GeneTree" id="ENSGT01150000290135"/>
<dbReference type="Proteomes" id="UP000694580">
    <property type="component" value="Chromosome 6"/>
</dbReference>
<dbReference type="AlphaFoldDB" id="A0AAY4BD16"/>
<dbReference type="Ensembl" id="ENSDCDT00010019927.1">
    <property type="protein sequence ID" value="ENSDCDP00010018838.1"/>
    <property type="gene ID" value="ENSDCDG00010008546.1"/>
</dbReference>